<keyword evidence="2" id="KW-0813">Transport</keyword>
<dbReference type="Proteomes" id="UP000732399">
    <property type="component" value="Unassembled WGS sequence"/>
</dbReference>
<feature type="transmembrane region" description="Helical" evidence="7">
    <location>
        <begin position="280"/>
        <end position="299"/>
    </location>
</feature>
<feature type="transmembrane region" description="Helical" evidence="7">
    <location>
        <begin position="166"/>
        <end position="186"/>
    </location>
</feature>
<feature type="transmembrane region" description="Helical" evidence="7">
    <location>
        <begin position="215"/>
        <end position="240"/>
    </location>
</feature>
<dbReference type="EMBL" id="JAAVJH010000013">
    <property type="protein sequence ID" value="NJR80161.1"/>
    <property type="molecule type" value="Genomic_DNA"/>
</dbReference>
<comment type="caution">
    <text evidence="8">The sequence shown here is derived from an EMBL/GenBank/DDBJ whole genome shotgun (WGS) entry which is preliminary data.</text>
</comment>
<evidence type="ECO:0000256" key="2">
    <source>
        <dbReference type="ARBA" id="ARBA00022448"/>
    </source>
</evidence>
<keyword evidence="3" id="KW-1003">Cell membrane</keyword>
<feature type="transmembrane region" description="Helical" evidence="7">
    <location>
        <begin position="340"/>
        <end position="364"/>
    </location>
</feature>
<evidence type="ECO:0000256" key="3">
    <source>
        <dbReference type="ARBA" id="ARBA00022475"/>
    </source>
</evidence>
<feature type="transmembrane region" description="Helical" evidence="7">
    <location>
        <begin position="305"/>
        <end position="328"/>
    </location>
</feature>
<name>A0ABX1CS80_9SPHN</name>
<protein>
    <submittedName>
        <fullName evidence="8">MFS transporter</fullName>
    </submittedName>
</protein>
<dbReference type="InterPro" id="IPR036259">
    <property type="entry name" value="MFS_trans_sf"/>
</dbReference>
<feature type="transmembrane region" description="Helical" evidence="7">
    <location>
        <begin position="100"/>
        <end position="129"/>
    </location>
</feature>
<keyword evidence="5 7" id="KW-1133">Transmembrane helix</keyword>
<comment type="subcellular location">
    <subcellularLocation>
        <location evidence="1">Cell membrane</location>
        <topology evidence="1">Multi-pass membrane protein</topology>
    </subcellularLocation>
</comment>
<evidence type="ECO:0000313" key="8">
    <source>
        <dbReference type="EMBL" id="NJR80161.1"/>
    </source>
</evidence>
<feature type="transmembrane region" description="Helical" evidence="7">
    <location>
        <begin position="246"/>
        <end position="268"/>
    </location>
</feature>
<dbReference type="PANTHER" id="PTHR43266">
    <property type="entry name" value="MACROLIDE-EFFLUX PROTEIN"/>
    <property type="match status" value="1"/>
</dbReference>
<accession>A0ABX1CS80</accession>
<gene>
    <name evidence="8" type="ORF">HBH26_16385</name>
</gene>
<reference evidence="8 9" key="1">
    <citation type="submission" date="2020-03" db="EMBL/GenBank/DDBJ databases">
        <authorList>
            <person name="Wang L."/>
            <person name="He N."/>
            <person name="Li Y."/>
            <person name="Fang Y."/>
            <person name="Zhang F."/>
        </authorList>
    </citation>
    <scope>NUCLEOTIDE SEQUENCE [LARGE SCALE GENOMIC DNA]</scope>
    <source>
        <strain evidence="8 9">36D10-4-7</strain>
    </source>
</reference>
<dbReference type="Gene3D" id="1.20.1250.20">
    <property type="entry name" value="MFS general substrate transporter like domains"/>
    <property type="match status" value="1"/>
</dbReference>
<dbReference type="PANTHER" id="PTHR43266:SF2">
    <property type="entry name" value="MAJOR FACILITATOR SUPERFAMILY (MFS) PROFILE DOMAIN-CONTAINING PROTEIN"/>
    <property type="match status" value="1"/>
</dbReference>
<evidence type="ECO:0000256" key="1">
    <source>
        <dbReference type="ARBA" id="ARBA00004651"/>
    </source>
</evidence>
<evidence type="ECO:0000256" key="5">
    <source>
        <dbReference type="ARBA" id="ARBA00022989"/>
    </source>
</evidence>
<sequence length="394" mass="39504">MQVTGVRRGWGWPVLAALTLSTIGDEISLVTLMLRTAAHDPPFAVPMLLVAELLPGLLAAPFAGRLVDTRDAVRLLVVASLAEAAVIAWMATHADLSSTIIGAAALGVSFAVSGAASFALIPVLSTALGMPLARANALLEFVRGAGMLAGPVAGGVLVAWGGTTGALLIDAASFALLATVLLASGLRRPVAAADAPAAQGALLADYLPLLRESRITVMIGALTLEVYATAIADVAFVFLVTVAMGAGATVFGALTACWAGGMLAGAAWGGTLAMRRPAPLAFAAATVMGATMLAIGAGWTWGVGLVGGAFAIGGAANSLHNVAVRTMLQRESPAAMHGRVAAMYGAATSSAAMMGYVTGGLFVPAGAVEAYWLGGALGIAAGVGGWWLFTRSRR</sequence>
<dbReference type="InterPro" id="IPR011701">
    <property type="entry name" value="MFS"/>
</dbReference>
<feature type="transmembrane region" description="Helical" evidence="7">
    <location>
        <begin position="43"/>
        <end position="63"/>
    </location>
</feature>
<evidence type="ECO:0000256" key="7">
    <source>
        <dbReference type="SAM" id="Phobius"/>
    </source>
</evidence>
<evidence type="ECO:0000256" key="4">
    <source>
        <dbReference type="ARBA" id="ARBA00022692"/>
    </source>
</evidence>
<feature type="transmembrane region" description="Helical" evidence="7">
    <location>
        <begin position="12"/>
        <end position="37"/>
    </location>
</feature>
<keyword evidence="4 7" id="KW-0812">Transmembrane</keyword>
<evidence type="ECO:0000313" key="9">
    <source>
        <dbReference type="Proteomes" id="UP000732399"/>
    </source>
</evidence>
<dbReference type="SUPFAM" id="SSF103473">
    <property type="entry name" value="MFS general substrate transporter"/>
    <property type="match status" value="1"/>
</dbReference>
<keyword evidence="9" id="KW-1185">Reference proteome</keyword>
<feature type="transmembrane region" description="Helical" evidence="7">
    <location>
        <begin position="370"/>
        <end position="389"/>
    </location>
</feature>
<dbReference type="Pfam" id="PF07690">
    <property type="entry name" value="MFS_1"/>
    <property type="match status" value="1"/>
</dbReference>
<keyword evidence="6 7" id="KW-0472">Membrane</keyword>
<evidence type="ECO:0000256" key="6">
    <source>
        <dbReference type="ARBA" id="ARBA00023136"/>
    </source>
</evidence>
<feature type="transmembrane region" description="Helical" evidence="7">
    <location>
        <begin position="141"/>
        <end position="160"/>
    </location>
</feature>
<proteinExistence type="predicted"/>
<feature type="transmembrane region" description="Helical" evidence="7">
    <location>
        <begin position="75"/>
        <end position="94"/>
    </location>
</feature>
<organism evidence="8 9">
    <name type="scientific">Sphingomonas corticis</name>
    <dbReference type="NCBI Taxonomy" id="2722791"/>
    <lineage>
        <taxon>Bacteria</taxon>
        <taxon>Pseudomonadati</taxon>
        <taxon>Pseudomonadota</taxon>
        <taxon>Alphaproteobacteria</taxon>
        <taxon>Sphingomonadales</taxon>
        <taxon>Sphingomonadaceae</taxon>
        <taxon>Sphingomonas</taxon>
    </lineage>
</organism>